<dbReference type="InterPro" id="IPR044751">
    <property type="entry name" value="Ion_transp-like_CBS"/>
</dbReference>
<dbReference type="InterPro" id="IPR036318">
    <property type="entry name" value="FAD-bd_PCMH-like_sf"/>
</dbReference>
<feature type="domain" description="CBS" evidence="12">
    <location>
        <begin position="216"/>
        <end position="275"/>
    </location>
</feature>
<sequence>MNIIIAAVAWRASDTLTVFAVVVLIAASGFVALAETSLTRITKVKASVLAEQNRRGAKDLSKLIEEPGKFLNAILLTGLVFQLVAATLVGVIAARLFGALGVSVAIVFEVIVIFIVAEAIPKNYAVHHGERAALFSAPIVSLLVRFPLVRGASMVVSGITNALLKGQPYSTMGNVSEQELLAMADAAAEDEAIEDQEREIIASVIEFGDTVAREIMVPRVDIVAADQTSTIDFVLSLALEKGVSRLPIYDHNLDNITGIVMIKDLVRASRSGQRLALVATITRGARFVPETKPVLALLREMQAGKYHLVLVVDEYGGTAGLVAMEDLIEELVGDIVDEFDLEEDEVVEIRPGCYRVKATKSVDELNEEYSLSLPTGDWDTVGGLFLQLLEHLPKVGEEATSGKYALIAENVIRNRVVTIRLEIRDGPSGDSGI</sequence>
<dbReference type="PANTHER" id="PTHR22777">
    <property type="entry name" value="HEMOLYSIN-RELATED"/>
    <property type="match status" value="1"/>
</dbReference>
<keyword evidence="8 10" id="KW-0472">Membrane</keyword>
<proteinExistence type="inferred from homology"/>
<dbReference type="PROSITE" id="PS51846">
    <property type="entry name" value="CNNM"/>
    <property type="match status" value="1"/>
</dbReference>
<evidence type="ECO:0000256" key="3">
    <source>
        <dbReference type="ARBA" id="ARBA00022475"/>
    </source>
</evidence>
<protein>
    <submittedName>
        <fullName evidence="14">Magnesium and cobalt efflux protein CorC</fullName>
    </submittedName>
</protein>
<name>A0A0D8HEW3_9ACTN</name>
<keyword evidence="5" id="KW-0677">Repeat</keyword>
<dbReference type="OrthoDB" id="110231at2"/>
<dbReference type="Gene3D" id="3.30.465.10">
    <property type="match status" value="1"/>
</dbReference>
<feature type="transmembrane region" description="Helical" evidence="11">
    <location>
        <begin position="70"/>
        <end position="93"/>
    </location>
</feature>
<dbReference type="Gene3D" id="3.10.580.10">
    <property type="entry name" value="CBS-domain"/>
    <property type="match status" value="1"/>
</dbReference>
<dbReference type="CDD" id="cd04590">
    <property type="entry name" value="CBS_pair_CorC_HlyC_assoc"/>
    <property type="match status" value="1"/>
</dbReference>
<dbReference type="EMBL" id="JXYS01000081">
    <property type="protein sequence ID" value="KJF16505.1"/>
    <property type="molecule type" value="Genomic_DNA"/>
</dbReference>
<dbReference type="SUPFAM" id="SSF54631">
    <property type="entry name" value="CBS-domain pair"/>
    <property type="match status" value="1"/>
</dbReference>
<feature type="domain" description="CNNM transmembrane" evidence="13">
    <location>
        <begin position="10"/>
        <end position="197"/>
    </location>
</feature>
<evidence type="ECO:0000259" key="12">
    <source>
        <dbReference type="PROSITE" id="PS51371"/>
    </source>
</evidence>
<dbReference type="SUPFAM" id="SSF56176">
    <property type="entry name" value="FAD-binding/transporter-associated domain-like"/>
    <property type="match status" value="1"/>
</dbReference>
<dbReference type="SMART" id="SM00116">
    <property type="entry name" value="CBS"/>
    <property type="match status" value="2"/>
</dbReference>
<evidence type="ECO:0000313" key="15">
    <source>
        <dbReference type="Proteomes" id="UP000032360"/>
    </source>
</evidence>
<evidence type="ECO:0000313" key="14">
    <source>
        <dbReference type="EMBL" id="KJF16505.1"/>
    </source>
</evidence>
<evidence type="ECO:0000259" key="13">
    <source>
        <dbReference type="PROSITE" id="PS51846"/>
    </source>
</evidence>
<dbReference type="PANTHER" id="PTHR22777:SF32">
    <property type="entry name" value="UPF0053 INNER MEMBRANE PROTEIN YFJD"/>
    <property type="match status" value="1"/>
</dbReference>
<keyword evidence="6 10" id="KW-1133">Transmembrane helix</keyword>
<dbReference type="RefSeq" id="WP_052606369.1">
    <property type="nucleotide sequence ID" value="NZ_JXYS01000081.1"/>
</dbReference>
<dbReference type="GO" id="GO:0050660">
    <property type="term" value="F:flavin adenine dinucleotide binding"/>
    <property type="evidence" value="ECO:0007669"/>
    <property type="project" value="InterPro"/>
</dbReference>
<evidence type="ECO:0000256" key="6">
    <source>
        <dbReference type="ARBA" id="ARBA00022989"/>
    </source>
</evidence>
<keyword evidence="4 10" id="KW-0812">Transmembrane</keyword>
<dbReference type="Pfam" id="PF00571">
    <property type="entry name" value="CBS"/>
    <property type="match status" value="2"/>
</dbReference>
<dbReference type="SMART" id="SM01091">
    <property type="entry name" value="CorC_HlyC"/>
    <property type="match status" value="1"/>
</dbReference>
<dbReference type="InterPro" id="IPR005170">
    <property type="entry name" value="Transptr-assoc_dom"/>
</dbReference>
<keyword evidence="3" id="KW-1003">Cell membrane</keyword>
<dbReference type="Pfam" id="PF03471">
    <property type="entry name" value="CorC_HlyC"/>
    <property type="match status" value="1"/>
</dbReference>
<feature type="transmembrane region" description="Helical" evidence="11">
    <location>
        <begin position="132"/>
        <end position="149"/>
    </location>
</feature>
<keyword evidence="7 9" id="KW-0129">CBS domain</keyword>
<comment type="subcellular location">
    <subcellularLocation>
        <location evidence="1">Cell membrane</location>
        <topology evidence="1">Multi-pass membrane protein</topology>
    </subcellularLocation>
</comment>
<evidence type="ECO:0000256" key="2">
    <source>
        <dbReference type="ARBA" id="ARBA00006337"/>
    </source>
</evidence>
<feature type="domain" description="CBS" evidence="12">
    <location>
        <begin position="281"/>
        <end position="338"/>
    </location>
</feature>
<gene>
    <name evidence="14" type="primary">corC</name>
    <name evidence="14" type="ORF">AXFE_26700</name>
</gene>
<dbReference type="Proteomes" id="UP000032360">
    <property type="component" value="Unassembled WGS sequence"/>
</dbReference>
<evidence type="ECO:0000256" key="10">
    <source>
        <dbReference type="PROSITE-ProRule" id="PRU01193"/>
    </source>
</evidence>
<dbReference type="InterPro" id="IPR016169">
    <property type="entry name" value="FAD-bd_PCMH_sub2"/>
</dbReference>
<evidence type="ECO:0000256" key="4">
    <source>
        <dbReference type="ARBA" id="ARBA00022692"/>
    </source>
</evidence>
<dbReference type="STRING" id="1280514.AXFE_26700"/>
<evidence type="ECO:0000256" key="8">
    <source>
        <dbReference type="ARBA" id="ARBA00023136"/>
    </source>
</evidence>
<feature type="transmembrane region" description="Helical" evidence="11">
    <location>
        <begin position="16"/>
        <end position="34"/>
    </location>
</feature>
<organism evidence="14 15">
    <name type="scientific">Acidithrix ferrooxidans</name>
    <dbReference type="NCBI Taxonomy" id="1280514"/>
    <lineage>
        <taxon>Bacteria</taxon>
        <taxon>Bacillati</taxon>
        <taxon>Actinomycetota</taxon>
        <taxon>Acidimicrobiia</taxon>
        <taxon>Acidimicrobiales</taxon>
        <taxon>Acidimicrobiaceae</taxon>
        <taxon>Acidithrix</taxon>
    </lineage>
</organism>
<keyword evidence="15" id="KW-1185">Reference proteome</keyword>
<dbReference type="PROSITE" id="PS51371">
    <property type="entry name" value="CBS"/>
    <property type="match status" value="2"/>
</dbReference>
<accession>A0A0D8HEW3</accession>
<reference evidence="14 15" key="1">
    <citation type="submission" date="2015-01" db="EMBL/GenBank/DDBJ databases">
        <title>Draft genome of the acidophilic iron oxidizer Acidithrix ferrooxidans strain Py-F3.</title>
        <authorList>
            <person name="Poehlein A."/>
            <person name="Eisen S."/>
            <person name="Schloemann M."/>
            <person name="Johnson B.D."/>
            <person name="Daniel R."/>
            <person name="Muehling M."/>
        </authorList>
    </citation>
    <scope>NUCLEOTIDE SEQUENCE [LARGE SCALE GENOMIC DNA]</scope>
    <source>
        <strain evidence="14 15">Py-F3</strain>
    </source>
</reference>
<dbReference type="Pfam" id="PF01595">
    <property type="entry name" value="CNNM"/>
    <property type="match status" value="1"/>
</dbReference>
<feature type="transmembrane region" description="Helical" evidence="11">
    <location>
        <begin position="99"/>
        <end position="120"/>
    </location>
</feature>
<evidence type="ECO:0000256" key="9">
    <source>
        <dbReference type="PROSITE-ProRule" id="PRU00703"/>
    </source>
</evidence>
<dbReference type="InterPro" id="IPR046342">
    <property type="entry name" value="CBS_dom_sf"/>
</dbReference>
<evidence type="ECO:0000256" key="7">
    <source>
        <dbReference type="ARBA" id="ARBA00023122"/>
    </source>
</evidence>
<comment type="caution">
    <text evidence="14">The sequence shown here is derived from an EMBL/GenBank/DDBJ whole genome shotgun (WGS) entry which is preliminary data.</text>
</comment>
<dbReference type="InterPro" id="IPR000644">
    <property type="entry name" value="CBS_dom"/>
</dbReference>
<dbReference type="AlphaFoldDB" id="A0A0D8HEW3"/>
<evidence type="ECO:0000256" key="11">
    <source>
        <dbReference type="SAM" id="Phobius"/>
    </source>
</evidence>
<comment type="similarity">
    <text evidence="2">Belongs to the UPF0053 family.</text>
</comment>
<dbReference type="GO" id="GO:0005886">
    <property type="term" value="C:plasma membrane"/>
    <property type="evidence" value="ECO:0007669"/>
    <property type="project" value="UniProtKB-SubCell"/>
</dbReference>
<evidence type="ECO:0000256" key="5">
    <source>
        <dbReference type="ARBA" id="ARBA00022737"/>
    </source>
</evidence>
<dbReference type="InterPro" id="IPR002550">
    <property type="entry name" value="CNNM"/>
</dbReference>
<dbReference type="FunFam" id="3.10.580.10:FF:000002">
    <property type="entry name" value="Magnesium/cobalt efflux protein CorC"/>
    <property type="match status" value="1"/>
</dbReference>
<evidence type="ECO:0000256" key="1">
    <source>
        <dbReference type="ARBA" id="ARBA00004651"/>
    </source>
</evidence>